<evidence type="ECO:0000256" key="2">
    <source>
        <dbReference type="SAM" id="MobiDB-lite"/>
    </source>
</evidence>
<gene>
    <name evidence="4" type="ORF">HII31_08358</name>
</gene>
<dbReference type="InterPro" id="IPR029071">
    <property type="entry name" value="Ubiquitin-like_domsf"/>
</dbReference>
<dbReference type="Proteomes" id="UP000660729">
    <property type="component" value="Unassembled WGS sequence"/>
</dbReference>
<protein>
    <submittedName>
        <fullName evidence="4">BAG family molecular chaperone regulator 1B</fullName>
    </submittedName>
</protein>
<organism evidence="4 5">
    <name type="scientific">Pseudocercospora fuligena</name>
    <dbReference type="NCBI Taxonomy" id="685502"/>
    <lineage>
        <taxon>Eukaryota</taxon>
        <taxon>Fungi</taxon>
        <taxon>Dikarya</taxon>
        <taxon>Ascomycota</taxon>
        <taxon>Pezizomycotina</taxon>
        <taxon>Dothideomycetes</taxon>
        <taxon>Dothideomycetidae</taxon>
        <taxon>Mycosphaerellales</taxon>
        <taxon>Mycosphaerellaceae</taxon>
        <taxon>Pseudocercospora</taxon>
    </lineage>
</organism>
<dbReference type="PROSITE" id="PS51035">
    <property type="entry name" value="BAG"/>
    <property type="match status" value="1"/>
</dbReference>
<feature type="compositionally biased region" description="Polar residues" evidence="2">
    <location>
        <begin position="16"/>
        <end position="27"/>
    </location>
</feature>
<feature type="compositionally biased region" description="Polar residues" evidence="2">
    <location>
        <begin position="207"/>
        <end position="219"/>
    </location>
</feature>
<feature type="region of interest" description="Disordered" evidence="2">
    <location>
        <begin position="143"/>
        <end position="231"/>
    </location>
</feature>
<dbReference type="SMART" id="SM00264">
    <property type="entry name" value="BAG"/>
    <property type="match status" value="1"/>
</dbReference>
<dbReference type="SUPFAM" id="SSF63491">
    <property type="entry name" value="BAG domain"/>
    <property type="match status" value="1"/>
</dbReference>
<name>A0A8H6RGC7_9PEZI</name>
<dbReference type="GO" id="GO:0050821">
    <property type="term" value="P:protein stabilization"/>
    <property type="evidence" value="ECO:0007669"/>
    <property type="project" value="TreeGrafter"/>
</dbReference>
<dbReference type="GO" id="GO:0051087">
    <property type="term" value="F:protein-folding chaperone binding"/>
    <property type="evidence" value="ECO:0007669"/>
    <property type="project" value="InterPro"/>
</dbReference>
<dbReference type="Gene3D" id="1.20.58.120">
    <property type="entry name" value="BAG domain"/>
    <property type="match status" value="1"/>
</dbReference>
<dbReference type="AlphaFoldDB" id="A0A8H6RGC7"/>
<sequence>MSWASRLGNLGRFSPFTRSPPQGSTKVSDADFSYITADDLRRHQAESMNAQGDTEDYGPPRDTDVLILRNKKQEYAVHFPAYSIAKGELNIGQVRDQAAKKTGVGDPRRIKLLYKGKNLKDDSRAAKLEGLKDGAELMCTIAEPMSPSDSDEDDEFGHTLNESGTADGETRRRRNRGKKTKRRNKREERDGASGTSTPQPGQPNLGVPNSQQPSRTQSPRPAASPATPFDKLNALHQKLQSYIPDCEKFLAAPPTDHAKKEFEHKRLTETILAQVLLKLDGVETEGDEEARSQRKALVRETQAVLNRLDAAMKSS</sequence>
<keyword evidence="5" id="KW-1185">Reference proteome</keyword>
<dbReference type="CDD" id="cd17039">
    <property type="entry name" value="Ubl_ubiquitin_like"/>
    <property type="match status" value="1"/>
</dbReference>
<feature type="domain" description="BAG" evidence="3">
    <location>
        <begin position="247"/>
        <end position="312"/>
    </location>
</feature>
<comment type="caution">
    <text evidence="4">The sequence shown here is derived from an EMBL/GenBank/DDBJ whole genome shotgun (WGS) entry which is preliminary data.</text>
</comment>
<dbReference type="GO" id="GO:0005634">
    <property type="term" value="C:nucleus"/>
    <property type="evidence" value="ECO:0007669"/>
    <property type="project" value="TreeGrafter"/>
</dbReference>
<dbReference type="InterPro" id="IPR003103">
    <property type="entry name" value="BAG_domain"/>
</dbReference>
<dbReference type="PANTHER" id="PTHR12329:SF16">
    <property type="entry name" value="BAG FAMILY MOLECULAR CHAPERONE REGULATOR 1"/>
    <property type="match status" value="1"/>
</dbReference>
<proteinExistence type="predicted"/>
<dbReference type="EMBL" id="JABCIY010000175">
    <property type="protein sequence ID" value="KAF7190027.1"/>
    <property type="molecule type" value="Genomic_DNA"/>
</dbReference>
<dbReference type="Pfam" id="PF02179">
    <property type="entry name" value="BAG"/>
    <property type="match status" value="1"/>
</dbReference>
<feature type="compositionally biased region" description="Basic residues" evidence="2">
    <location>
        <begin position="171"/>
        <end position="184"/>
    </location>
</feature>
<dbReference type="OrthoDB" id="417450at2759"/>
<dbReference type="Gene3D" id="3.10.20.90">
    <property type="entry name" value="Phosphatidylinositol 3-kinase Catalytic Subunit, Chain A, domain 1"/>
    <property type="match status" value="1"/>
</dbReference>
<dbReference type="GO" id="GO:0000774">
    <property type="term" value="F:adenyl-nucleotide exchange factor activity"/>
    <property type="evidence" value="ECO:0007669"/>
    <property type="project" value="TreeGrafter"/>
</dbReference>
<evidence type="ECO:0000259" key="3">
    <source>
        <dbReference type="PROSITE" id="PS51035"/>
    </source>
</evidence>
<evidence type="ECO:0000313" key="4">
    <source>
        <dbReference type="EMBL" id="KAF7190027.1"/>
    </source>
</evidence>
<accession>A0A8H6RGC7</accession>
<dbReference type="InterPro" id="IPR039773">
    <property type="entry name" value="BAG_chaperone_regulator"/>
</dbReference>
<dbReference type="InterPro" id="IPR036533">
    <property type="entry name" value="BAG_dom_sf"/>
</dbReference>
<dbReference type="GO" id="GO:0016020">
    <property type="term" value="C:membrane"/>
    <property type="evidence" value="ECO:0007669"/>
    <property type="project" value="TreeGrafter"/>
</dbReference>
<feature type="region of interest" description="Disordered" evidence="2">
    <location>
        <begin position="1"/>
        <end position="30"/>
    </location>
</feature>
<dbReference type="GO" id="GO:0005829">
    <property type="term" value="C:cytosol"/>
    <property type="evidence" value="ECO:0007669"/>
    <property type="project" value="TreeGrafter"/>
</dbReference>
<dbReference type="SUPFAM" id="SSF54236">
    <property type="entry name" value="Ubiquitin-like"/>
    <property type="match status" value="1"/>
</dbReference>
<dbReference type="PANTHER" id="PTHR12329">
    <property type="entry name" value="BCL2-ASSOCIATED ATHANOGENE"/>
    <property type="match status" value="1"/>
</dbReference>
<keyword evidence="1" id="KW-0143">Chaperone</keyword>
<evidence type="ECO:0000313" key="5">
    <source>
        <dbReference type="Proteomes" id="UP000660729"/>
    </source>
</evidence>
<evidence type="ECO:0000256" key="1">
    <source>
        <dbReference type="ARBA" id="ARBA00023186"/>
    </source>
</evidence>
<reference evidence="4" key="1">
    <citation type="submission" date="2020-04" db="EMBL/GenBank/DDBJ databases">
        <title>Draft genome resource of the tomato pathogen Pseudocercospora fuligena.</title>
        <authorList>
            <person name="Zaccaron A."/>
        </authorList>
    </citation>
    <scope>NUCLEOTIDE SEQUENCE</scope>
    <source>
        <strain evidence="4">PF001</strain>
    </source>
</reference>